<dbReference type="AlphaFoldDB" id="N1PD31"/>
<dbReference type="EMBL" id="KB446544">
    <property type="protein sequence ID" value="EME40222.1"/>
    <property type="molecule type" value="Genomic_DNA"/>
</dbReference>
<proteinExistence type="predicted"/>
<gene>
    <name evidence="1" type="ORF">DOTSEDRAFT_82858</name>
</gene>
<accession>N1PD31</accession>
<keyword evidence="2" id="KW-1185">Reference proteome</keyword>
<dbReference type="OMA" id="VANIAWC"/>
<reference evidence="2" key="1">
    <citation type="journal article" date="2012" name="PLoS Genet.">
        <title>The genomes of the fungal plant pathogens Cladosporium fulvum and Dothistroma septosporum reveal adaptation to different hosts and lifestyles but also signatures of common ancestry.</title>
        <authorList>
            <person name="de Wit P.J.G.M."/>
            <person name="van der Burgt A."/>
            <person name="Oekmen B."/>
            <person name="Stergiopoulos I."/>
            <person name="Abd-Elsalam K.A."/>
            <person name="Aerts A.L."/>
            <person name="Bahkali A.H."/>
            <person name="Beenen H.G."/>
            <person name="Chettri P."/>
            <person name="Cox M.P."/>
            <person name="Datema E."/>
            <person name="de Vries R.P."/>
            <person name="Dhillon B."/>
            <person name="Ganley A.R."/>
            <person name="Griffiths S.A."/>
            <person name="Guo Y."/>
            <person name="Hamelin R.C."/>
            <person name="Henrissat B."/>
            <person name="Kabir M.S."/>
            <person name="Jashni M.K."/>
            <person name="Kema G."/>
            <person name="Klaubauf S."/>
            <person name="Lapidus A."/>
            <person name="Levasseur A."/>
            <person name="Lindquist E."/>
            <person name="Mehrabi R."/>
            <person name="Ohm R.A."/>
            <person name="Owen T.J."/>
            <person name="Salamov A."/>
            <person name="Schwelm A."/>
            <person name="Schijlen E."/>
            <person name="Sun H."/>
            <person name="van den Burg H.A."/>
            <person name="van Ham R.C.H.J."/>
            <person name="Zhang S."/>
            <person name="Goodwin S.B."/>
            <person name="Grigoriev I.V."/>
            <person name="Collemare J."/>
            <person name="Bradshaw R.E."/>
        </authorList>
    </citation>
    <scope>NUCLEOTIDE SEQUENCE [LARGE SCALE GENOMIC DNA]</scope>
    <source>
        <strain evidence="2">NZE10 / CBS 128990</strain>
    </source>
</reference>
<evidence type="ECO:0000313" key="2">
    <source>
        <dbReference type="Proteomes" id="UP000016933"/>
    </source>
</evidence>
<dbReference type="eggNOG" id="ENOG502TAP9">
    <property type="taxonomic scope" value="Eukaryota"/>
</dbReference>
<name>N1PD31_DOTSN</name>
<dbReference type="STRING" id="675120.N1PD31"/>
<dbReference type="Proteomes" id="UP000016933">
    <property type="component" value="Unassembled WGS sequence"/>
</dbReference>
<evidence type="ECO:0000313" key="1">
    <source>
        <dbReference type="EMBL" id="EME40222.1"/>
    </source>
</evidence>
<dbReference type="OrthoDB" id="3363286at2759"/>
<reference evidence="1 2" key="2">
    <citation type="journal article" date="2012" name="PLoS Pathog.">
        <title>Diverse lifestyles and strategies of plant pathogenesis encoded in the genomes of eighteen Dothideomycetes fungi.</title>
        <authorList>
            <person name="Ohm R.A."/>
            <person name="Feau N."/>
            <person name="Henrissat B."/>
            <person name="Schoch C.L."/>
            <person name="Horwitz B.A."/>
            <person name="Barry K.W."/>
            <person name="Condon B.J."/>
            <person name="Copeland A.C."/>
            <person name="Dhillon B."/>
            <person name="Glaser F."/>
            <person name="Hesse C.N."/>
            <person name="Kosti I."/>
            <person name="LaButti K."/>
            <person name="Lindquist E.A."/>
            <person name="Lucas S."/>
            <person name="Salamov A.A."/>
            <person name="Bradshaw R.E."/>
            <person name="Ciuffetti L."/>
            <person name="Hamelin R.C."/>
            <person name="Kema G.H.J."/>
            <person name="Lawrence C."/>
            <person name="Scott J.A."/>
            <person name="Spatafora J.W."/>
            <person name="Turgeon B.G."/>
            <person name="de Wit P.J.G.M."/>
            <person name="Zhong S."/>
            <person name="Goodwin S.B."/>
            <person name="Grigoriev I.V."/>
        </authorList>
    </citation>
    <scope>NUCLEOTIDE SEQUENCE [LARGE SCALE GENOMIC DNA]</scope>
    <source>
        <strain evidence="2">NZE10 / CBS 128990</strain>
    </source>
</reference>
<organism evidence="1 2">
    <name type="scientific">Dothistroma septosporum (strain NZE10 / CBS 128990)</name>
    <name type="common">Red band needle blight fungus</name>
    <name type="synonym">Mycosphaerella pini</name>
    <dbReference type="NCBI Taxonomy" id="675120"/>
    <lineage>
        <taxon>Eukaryota</taxon>
        <taxon>Fungi</taxon>
        <taxon>Dikarya</taxon>
        <taxon>Ascomycota</taxon>
        <taxon>Pezizomycotina</taxon>
        <taxon>Dothideomycetes</taxon>
        <taxon>Dothideomycetidae</taxon>
        <taxon>Mycosphaerellales</taxon>
        <taxon>Mycosphaerellaceae</taxon>
        <taxon>Dothistroma</taxon>
    </lineage>
</organism>
<sequence length="323" mass="36658">MDPVLQKAKQRHHEKKSHRLTIDLKGTEAQREFRTKLAKNVHAHALATNVRFCQVTRARLPSHFLIPFTAEMPTLDDAAEPDHSNSVSPQRPDMVQSIAKRPALTPAIECRSTGSPSSYHLATKEAFDHTFSKKGRSQVLVNERMKKRYSAHIGHTLEKASADWLDKTRRAWPAEQSTPDKVLVTLRRTVVNKLAWCANQEEESIPGGSLMCQTALGDVDFVVEDSLKERQRAIVQLHLLYVKHSSSYYNVAGEQVGRPRDEVEEVEYNLLHLLGPELCEKLKEKHLGEWRGGRAPILLRHEKSVKTIMALEKLQNYLDGGKE</sequence>
<dbReference type="HOGENOM" id="CLU_860583_0_0_1"/>
<protein>
    <submittedName>
        <fullName evidence="1">Uncharacterized protein</fullName>
    </submittedName>
</protein>